<proteinExistence type="predicted"/>
<name>A0A9P9R9N8_FUSSL</name>
<dbReference type="Gene3D" id="3.40.1310.20">
    <property type="match status" value="1"/>
</dbReference>
<dbReference type="AlphaFoldDB" id="A0A9P9R9N8"/>
<dbReference type="EMBL" id="JAGTJS010000004">
    <property type="protein sequence ID" value="KAH7270952.1"/>
    <property type="molecule type" value="Genomic_DNA"/>
</dbReference>
<dbReference type="Proteomes" id="UP000736672">
    <property type="component" value="Unassembled WGS sequence"/>
</dbReference>
<comment type="caution">
    <text evidence="1">The sequence shown here is derived from an EMBL/GenBank/DDBJ whole genome shotgun (WGS) entry which is preliminary data.</text>
</comment>
<evidence type="ECO:0000313" key="2">
    <source>
        <dbReference type="Proteomes" id="UP000736672"/>
    </source>
</evidence>
<gene>
    <name evidence="1" type="ORF">B0J15DRAFT_522023</name>
</gene>
<keyword evidence="2" id="KW-1185">Reference proteome</keyword>
<dbReference type="OrthoDB" id="5147171at2759"/>
<accession>A0A9P9R9N8</accession>
<reference evidence="1" key="1">
    <citation type="journal article" date="2021" name="Nat. Commun.">
        <title>Genetic determinants of endophytism in the Arabidopsis root mycobiome.</title>
        <authorList>
            <person name="Mesny F."/>
            <person name="Miyauchi S."/>
            <person name="Thiergart T."/>
            <person name="Pickel B."/>
            <person name="Atanasova L."/>
            <person name="Karlsson M."/>
            <person name="Huettel B."/>
            <person name="Barry K.W."/>
            <person name="Haridas S."/>
            <person name="Chen C."/>
            <person name="Bauer D."/>
            <person name="Andreopoulos W."/>
            <person name="Pangilinan J."/>
            <person name="LaButti K."/>
            <person name="Riley R."/>
            <person name="Lipzen A."/>
            <person name="Clum A."/>
            <person name="Drula E."/>
            <person name="Henrissat B."/>
            <person name="Kohler A."/>
            <person name="Grigoriev I.V."/>
            <person name="Martin F.M."/>
            <person name="Hacquard S."/>
        </authorList>
    </citation>
    <scope>NUCLEOTIDE SEQUENCE</scope>
    <source>
        <strain evidence="1">FSSC 5 MPI-SDFR-AT-0091</strain>
    </source>
</reference>
<sequence>MDDLFLEDVRPVEHSGYEAVMASLADASSELGEDVDSLVSKSRQVRPNGEGAGGLNLKTDAVFVTYSRSQIEDPEEFHRGLVKSLSLHLPRNKATGDSGTMQVFGCKELHEDGCLRYRAVIYFEPSIDWKDCRSYFYVMRNGSDEEVVDTTAVNVKPRRWSDRTFLEMTQGYCEQGGIVFGERIDVQKGFCDKKTVWRNAVNAPTAQEAEKIIREGAPKEYVLHFSSVQSFLSSVGRRRGAEPHVHSFRVNPWRPTARMQQWKNRNFL</sequence>
<protein>
    <submittedName>
        <fullName evidence="1">Uncharacterized protein</fullName>
    </submittedName>
</protein>
<evidence type="ECO:0000313" key="1">
    <source>
        <dbReference type="EMBL" id="KAH7270952.1"/>
    </source>
</evidence>
<organism evidence="1 2">
    <name type="scientific">Fusarium solani</name>
    <name type="common">Filamentous fungus</name>
    <dbReference type="NCBI Taxonomy" id="169388"/>
    <lineage>
        <taxon>Eukaryota</taxon>
        <taxon>Fungi</taxon>
        <taxon>Dikarya</taxon>
        <taxon>Ascomycota</taxon>
        <taxon>Pezizomycotina</taxon>
        <taxon>Sordariomycetes</taxon>
        <taxon>Hypocreomycetidae</taxon>
        <taxon>Hypocreales</taxon>
        <taxon>Nectriaceae</taxon>
        <taxon>Fusarium</taxon>
        <taxon>Fusarium solani species complex</taxon>
    </lineage>
</organism>